<sequence length="48" mass="5599">KERHGIRERNVHDLNARFVPFTAQTRMSGVDLDGDAGPLARRQNRKRR</sequence>
<dbReference type="AlphaFoldDB" id="A0A6J4QIK6"/>
<proteinExistence type="predicted"/>
<dbReference type="EC" id="3.6.3.12" evidence="2"/>
<organism evidence="2">
    <name type="scientific">uncultured Phycisphaerae bacterium</name>
    <dbReference type="NCBI Taxonomy" id="904963"/>
    <lineage>
        <taxon>Bacteria</taxon>
        <taxon>Pseudomonadati</taxon>
        <taxon>Planctomycetota</taxon>
        <taxon>Phycisphaerae</taxon>
        <taxon>environmental samples</taxon>
    </lineage>
</organism>
<accession>A0A6J4QIK6</accession>
<feature type="region of interest" description="Disordered" evidence="1">
    <location>
        <begin position="28"/>
        <end position="48"/>
    </location>
</feature>
<evidence type="ECO:0000256" key="1">
    <source>
        <dbReference type="SAM" id="MobiDB-lite"/>
    </source>
</evidence>
<dbReference type="EMBL" id="CADCUQ010001061">
    <property type="protein sequence ID" value="CAA9445563.1"/>
    <property type="molecule type" value="Genomic_DNA"/>
</dbReference>
<feature type="non-terminal residue" evidence="2">
    <location>
        <position position="1"/>
    </location>
</feature>
<dbReference type="Gene3D" id="3.40.1110.10">
    <property type="entry name" value="Calcium-transporting ATPase, cytoplasmic domain N"/>
    <property type="match status" value="1"/>
</dbReference>
<name>A0A6J4QIK6_9BACT</name>
<reference evidence="2" key="1">
    <citation type="submission" date="2020-02" db="EMBL/GenBank/DDBJ databases">
        <authorList>
            <person name="Meier V. D."/>
        </authorList>
    </citation>
    <scope>NUCLEOTIDE SEQUENCE</scope>
    <source>
        <strain evidence="2">AVDCRST_MAG64</strain>
    </source>
</reference>
<keyword evidence="2" id="KW-0378">Hydrolase</keyword>
<gene>
    <name evidence="2" type="ORF">AVDCRST_MAG64-4520</name>
</gene>
<evidence type="ECO:0000313" key="2">
    <source>
        <dbReference type="EMBL" id="CAA9445563.1"/>
    </source>
</evidence>
<dbReference type="InterPro" id="IPR023299">
    <property type="entry name" value="ATPase_P-typ_cyto_dom_N"/>
</dbReference>
<dbReference type="GO" id="GO:0000166">
    <property type="term" value="F:nucleotide binding"/>
    <property type="evidence" value="ECO:0007669"/>
    <property type="project" value="InterPro"/>
</dbReference>
<protein>
    <submittedName>
        <fullName evidence="2">Potassium-transporting ATPase B chain</fullName>
        <ecNumber evidence="2">3.6.3.12</ecNumber>
    </submittedName>
</protein>
<dbReference type="GO" id="GO:0016787">
    <property type="term" value="F:hydrolase activity"/>
    <property type="evidence" value="ECO:0007669"/>
    <property type="project" value="UniProtKB-KW"/>
</dbReference>